<evidence type="ECO:0000256" key="5">
    <source>
        <dbReference type="ARBA" id="ARBA00023040"/>
    </source>
</evidence>
<comment type="similarity">
    <text evidence="12">Belongs to the G-protein coupled receptor 1 family.</text>
</comment>
<feature type="transmembrane region" description="Helical" evidence="14">
    <location>
        <begin position="102"/>
        <end position="122"/>
    </location>
</feature>
<dbReference type="PANTHER" id="PTHR24232">
    <property type="entry name" value="G-PROTEIN COUPLED RECEPTOR"/>
    <property type="match status" value="1"/>
</dbReference>
<evidence type="ECO:0000256" key="9">
    <source>
        <dbReference type="ARBA" id="ARBA00023180"/>
    </source>
</evidence>
<evidence type="ECO:0000256" key="12">
    <source>
        <dbReference type="RuleBase" id="RU000688"/>
    </source>
</evidence>
<dbReference type="Ensembl" id="ENSFHET00000026621.1">
    <property type="protein sequence ID" value="ENSFHEP00000017819.1"/>
    <property type="gene ID" value="ENSFHEG00000019584.1"/>
</dbReference>
<dbReference type="OrthoDB" id="8716763at2759"/>
<feature type="region of interest" description="Disordered" evidence="13">
    <location>
        <begin position="348"/>
        <end position="389"/>
    </location>
</feature>
<keyword evidence="9" id="KW-0325">Glycoprotein</keyword>
<keyword evidence="8 12" id="KW-0675">Receptor</keyword>
<evidence type="ECO:0000256" key="3">
    <source>
        <dbReference type="ARBA" id="ARBA00022692"/>
    </source>
</evidence>
<feature type="transmembrane region" description="Helical" evidence="14">
    <location>
        <begin position="306"/>
        <end position="330"/>
    </location>
</feature>
<accession>A0A3Q2PX05</accession>
<dbReference type="GO" id="GO:0005886">
    <property type="term" value="C:plasma membrane"/>
    <property type="evidence" value="ECO:0007669"/>
    <property type="project" value="UniProtKB-SubCell"/>
</dbReference>
<dbReference type="PRINTS" id="PR00237">
    <property type="entry name" value="GPCRRHODOPSN"/>
</dbReference>
<reference evidence="17" key="1">
    <citation type="submission" date="2025-08" db="UniProtKB">
        <authorList>
            <consortium name="Ensembl"/>
        </authorList>
    </citation>
    <scope>IDENTIFICATION</scope>
</reference>
<feature type="transmembrane region" description="Helical" evidence="14">
    <location>
        <begin position="272"/>
        <end position="294"/>
    </location>
</feature>
<keyword evidence="3 12" id="KW-0812">Transmembrane</keyword>
<dbReference type="GO" id="GO:0007200">
    <property type="term" value="P:phospholipase C-activating G protein-coupled receptor signaling pathway"/>
    <property type="evidence" value="ECO:0007669"/>
    <property type="project" value="TreeGrafter"/>
</dbReference>
<protein>
    <submittedName>
        <fullName evidence="17">F2R like thrombin or trypsin receptor 3</fullName>
    </submittedName>
</protein>
<evidence type="ECO:0000256" key="15">
    <source>
        <dbReference type="SAM" id="SignalP"/>
    </source>
</evidence>
<evidence type="ECO:0000313" key="18">
    <source>
        <dbReference type="Proteomes" id="UP000265000"/>
    </source>
</evidence>
<feature type="signal peptide" evidence="15">
    <location>
        <begin position="1"/>
        <end position="20"/>
    </location>
</feature>
<evidence type="ECO:0000259" key="16">
    <source>
        <dbReference type="PROSITE" id="PS50262"/>
    </source>
</evidence>
<dbReference type="InterPro" id="IPR000276">
    <property type="entry name" value="GPCR_Rhodpsn"/>
</dbReference>
<feature type="domain" description="G-protein coupled receptors family 1 profile" evidence="16">
    <location>
        <begin position="82"/>
        <end position="327"/>
    </location>
</feature>
<evidence type="ECO:0000256" key="14">
    <source>
        <dbReference type="SAM" id="Phobius"/>
    </source>
</evidence>
<evidence type="ECO:0000256" key="8">
    <source>
        <dbReference type="ARBA" id="ARBA00023170"/>
    </source>
</evidence>
<name>A0A3Q2PX05_FUNHE</name>
<dbReference type="PANTHER" id="PTHR24232:SF22">
    <property type="entry name" value="PROTEINASE-ACTIVATED RECEPTOR 4"/>
    <property type="match status" value="1"/>
</dbReference>
<dbReference type="InterPro" id="IPR003912">
    <property type="entry name" value="Protea_act_rcpt"/>
</dbReference>
<dbReference type="PRINTS" id="PR01428">
    <property type="entry name" value="PROTEASEAR"/>
</dbReference>
<proteinExistence type="inferred from homology"/>
<dbReference type="STRING" id="8078.ENSFHEP00000017819"/>
<evidence type="ECO:0000256" key="4">
    <source>
        <dbReference type="ARBA" id="ARBA00022989"/>
    </source>
</evidence>
<keyword evidence="15" id="KW-0732">Signal</keyword>
<keyword evidence="2" id="KW-1003">Cell membrane</keyword>
<dbReference type="GO" id="GO:0035025">
    <property type="term" value="P:positive regulation of Rho protein signal transduction"/>
    <property type="evidence" value="ECO:0007669"/>
    <property type="project" value="TreeGrafter"/>
</dbReference>
<dbReference type="Pfam" id="PF00001">
    <property type="entry name" value="7tm_1"/>
    <property type="match status" value="1"/>
</dbReference>
<feature type="compositionally biased region" description="Polar residues" evidence="13">
    <location>
        <begin position="354"/>
        <end position="381"/>
    </location>
</feature>
<evidence type="ECO:0000256" key="6">
    <source>
        <dbReference type="ARBA" id="ARBA00023136"/>
    </source>
</evidence>
<dbReference type="PROSITE" id="PS00237">
    <property type="entry name" value="G_PROTEIN_RECEP_F1_1"/>
    <property type="match status" value="1"/>
</dbReference>
<dbReference type="FunFam" id="1.20.1070.10:FF:000040">
    <property type="entry name" value="Coagulation factor 2 (thrombin) receptor"/>
    <property type="match status" value="1"/>
</dbReference>
<feature type="transmembrane region" description="Helical" evidence="14">
    <location>
        <begin position="236"/>
        <end position="260"/>
    </location>
</feature>
<feature type="transmembrane region" description="Helical" evidence="14">
    <location>
        <begin position="180"/>
        <end position="201"/>
    </location>
</feature>
<comment type="subcellular location">
    <subcellularLocation>
        <location evidence="1">Cell membrane</location>
        <topology evidence="1">Multi-pass membrane protein</topology>
    </subcellularLocation>
</comment>
<keyword evidence="18" id="KW-1185">Reference proteome</keyword>
<sequence>MKRLVGVLLLASALPSLCRTLSDPDQDAECSDMSSRLRGFVPWKHCNTTTLKKKQLEQIQAPTTTLYLPLIYLLAFSVGLPTNLLALWVLVFRTKHMPSTTLLINLTVVDCLLFLVLPFRIVYHFRGNDWFLGETSCRIVMAMFYGNMYSSVWCLALVALDRYVALVHPFGAKSFRSRRVSLYMSVWVWVVQLAAMLPLLLSQQTYQLDDPKITTCHDVLPESEQQKFLLPYFSTLFVFCFLLPFVVVLFCHSAILHTLLAERRRYSHAIRVTVLVIVVFIACLLPSNLLLLLTYSNAWPDAQDLYVPYTISLAVSTFNSCIDPFIFYFVSKEFRQKVKSVLCCVSESEDGPSSKGSTPSSAGQKSNITLLSMTPDTAARSQQDDVKET</sequence>
<evidence type="ECO:0000256" key="1">
    <source>
        <dbReference type="ARBA" id="ARBA00004651"/>
    </source>
</evidence>
<dbReference type="PROSITE" id="PS50262">
    <property type="entry name" value="G_PROTEIN_RECEP_F1_2"/>
    <property type="match status" value="1"/>
</dbReference>
<keyword evidence="7 11" id="KW-1015">Disulfide bond</keyword>
<organism evidence="17 18">
    <name type="scientific">Fundulus heteroclitus</name>
    <name type="common">Killifish</name>
    <name type="synonym">Mummichog</name>
    <dbReference type="NCBI Taxonomy" id="8078"/>
    <lineage>
        <taxon>Eukaryota</taxon>
        <taxon>Metazoa</taxon>
        <taxon>Chordata</taxon>
        <taxon>Craniata</taxon>
        <taxon>Vertebrata</taxon>
        <taxon>Euteleostomi</taxon>
        <taxon>Actinopterygii</taxon>
        <taxon>Neopterygii</taxon>
        <taxon>Teleostei</taxon>
        <taxon>Neoteleostei</taxon>
        <taxon>Acanthomorphata</taxon>
        <taxon>Ovalentaria</taxon>
        <taxon>Atherinomorphae</taxon>
        <taxon>Cyprinodontiformes</taxon>
        <taxon>Fundulidae</taxon>
        <taxon>Fundulus</taxon>
    </lineage>
</organism>
<reference evidence="17" key="2">
    <citation type="submission" date="2025-09" db="UniProtKB">
        <authorList>
            <consortium name="Ensembl"/>
        </authorList>
    </citation>
    <scope>IDENTIFICATION</scope>
</reference>
<evidence type="ECO:0000256" key="2">
    <source>
        <dbReference type="ARBA" id="ARBA00022475"/>
    </source>
</evidence>
<feature type="chain" id="PRO_5018703001" evidence="15">
    <location>
        <begin position="21"/>
        <end position="389"/>
    </location>
</feature>
<dbReference type="InterPro" id="IPR017452">
    <property type="entry name" value="GPCR_Rhodpsn_7TM"/>
</dbReference>
<evidence type="ECO:0000313" key="17">
    <source>
        <dbReference type="Ensembl" id="ENSFHEP00000017819.1"/>
    </source>
</evidence>
<dbReference type="SUPFAM" id="SSF81321">
    <property type="entry name" value="Family A G protein-coupled receptor-like"/>
    <property type="match status" value="1"/>
</dbReference>
<keyword evidence="5 12" id="KW-0297">G-protein coupled receptor</keyword>
<dbReference type="GeneID" id="105922237"/>
<feature type="disulfide bond" evidence="11">
    <location>
        <begin position="137"/>
        <end position="216"/>
    </location>
</feature>
<keyword evidence="6 14" id="KW-0472">Membrane</keyword>
<evidence type="ECO:0000256" key="7">
    <source>
        <dbReference type="ARBA" id="ARBA00023157"/>
    </source>
</evidence>
<feature type="transmembrane region" description="Helical" evidence="14">
    <location>
        <begin position="142"/>
        <end position="160"/>
    </location>
</feature>
<dbReference type="GeneTree" id="ENSGT01050000244840"/>
<keyword evidence="10 12" id="KW-0807">Transducer</keyword>
<feature type="transmembrane region" description="Helical" evidence="14">
    <location>
        <begin position="70"/>
        <end position="90"/>
    </location>
</feature>
<evidence type="ECO:0000256" key="11">
    <source>
        <dbReference type="PIRSR" id="PIRSR603912-52"/>
    </source>
</evidence>
<keyword evidence="4 14" id="KW-1133">Transmembrane helix</keyword>
<dbReference type="GO" id="GO:0015057">
    <property type="term" value="F:thrombin-activated receptor activity"/>
    <property type="evidence" value="ECO:0007669"/>
    <property type="project" value="InterPro"/>
</dbReference>
<dbReference type="GO" id="GO:0007596">
    <property type="term" value="P:blood coagulation"/>
    <property type="evidence" value="ECO:0007669"/>
    <property type="project" value="InterPro"/>
</dbReference>
<dbReference type="Proteomes" id="UP000265000">
    <property type="component" value="Unplaced"/>
</dbReference>
<dbReference type="AlphaFoldDB" id="A0A3Q2PX05"/>
<dbReference type="Gene3D" id="1.20.1070.10">
    <property type="entry name" value="Rhodopsin 7-helix transmembrane proteins"/>
    <property type="match status" value="1"/>
</dbReference>
<evidence type="ECO:0000256" key="10">
    <source>
        <dbReference type="ARBA" id="ARBA00023224"/>
    </source>
</evidence>
<evidence type="ECO:0000256" key="13">
    <source>
        <dbReference type="SAM" id="MobiDB-lite"/>
    </source>
</evidence>